<keyword evidence="3" id="KW-1185">Reference proteome</keyword>
<sequence>MSQPEPPARLAVPRESKLVRGLNLLNCFGPDDDVLRLSQLAARAQVPLPTAHRLVQELELCGMLERVGGHLRLGRSLALLATRAQGHLHTLLDDSLPLLTRLHDATGLAVVLSARYGSQTLPIGHLSRLGGTTVVSYAPPDSMINSTLVAGALRRHDRGVVTPEVISHGEVTGVSAAISPPGTAIRAAVTLIGRGDRDAVAAAVPHVYAVAQGLSGQLADAAVVPLPPSPPPPDPCPDTPSMLFRGISLLNSVRAGETRVSLSELANRTGLPKSTAHRLISVLIDYQFLQEGGAGVMFGPRVFALSAQVPSRRLLRATALPWQRSLCEQSAGISCLLVPNAPVMDPLTRVYFGGPMVSAFDRSVTGAVGRLCTAAARATVRTADPNGPFAMLSECPEYASPPPSVVASEHGYAVATASGGLTALAVPVLTCGGIPDAVLTLVSQAPGLDTLRTRIRAARNAAADISRSCANIPTETAAGLAH</sequence>
<dbReference type="Proteomes" id="UP001321542">
    <property type="component" value="Chromosome"/>
</dbReference>
<dbReference type="InterPro" id="IPR036388">
    <property type="entry name" value="WH-like_DNA-bd_sf"/>
</dbReference>
<accession>A0ABM7F234</accession>
<dbReference type="InterPro" id="IPR050707">
    <property type="entry name" value="HTH_MetabolicPath_Reg"/>
</dbReference>
<evidence type="ECO:0000313" key="3">
    <source>
        <dbReference type="Proteomes" id="UP001321542"/>
    </source>
</evidence>
<evidence type="ECO:0000313" key="2">
    <source>
        <dbReference type="EMBL" id="BBC29816.1"/>
    </source>
</evidence>
<proteinExistence type="predicted"/>
<dbReference type="EMBL" id="AP018448">
    <property type="protein sequence ID" value="BBC29816.1"/>
    <property type="molecule type" value="Genomic_DNA"/>
</dbReference>
<dbReference type="InterPro" id="IPR036390">
    <property type="entry name" value="WH_DNA-bd_sf"/>
</dbReference>
<dbReference type="InterPro" id="IPR005471">
    <property type="entry name" value="Tscrpt_reg_IclR_N"/>
</dbReference>
<dbReference type="SUPFAM" id="SSF46785">
    <property type="entry name" value="Winged helix' DNA-binding domain"/>
    <property type="match status" value="2"/>
</dbReference>
<name>A0ABM7F234_9ACTN</name>
<reference evidence="2 3" key="2">
    <citation type="journal article" date="2023" name="ChemBioChem">
        <title>Acyltransferase Domain Exchange between Two Independent Type I Polyketide Synthases in the Same Producer Strain of Macrolide Antibiotics.</title>
        <authorList>
            <person name="Kudo F."/>
            <person name="Kishikawa K."/>
            <person name="Tsuboi K."/>
            <person name="Kido T."/>
            <person name="Usui T."/>
            <person name="Hashimoto J."/>
            <person name="Shin-Ya K."/>
            <person name="Miyanaga A."/>
            <person name="Eguchi T."/>
        </authorList>
    </citation>
    <scope>NUCLEOTIDE SEQUENCE [LARGE SCALE GENOMIC DNA]</scope>
    <source>
        <strain evidence="2 3">A-8890</strain>
    </source>
</reference>
<dbReference type="PANTHER" id="PTHR30136">
    <property type="entry name" value="HELIX-TURN-HELIX TRANSCRIPTIONAL REGULATOR, ICLR FAMILY"/>
    <property type="match status" value="1"/>
</dbReference>
<evidence type="ECO:0000259" key="1">
    <source>
        <dbReference type="PROSITE" id="PS51077"/>
    </source>
</evidence>
<feature type="domain" description="HTH iclR-type" evidence="1">
    <location>
        <begin position="240"/>
        <end position="300"/>
    </location>
</feature>
<dbReference type="Gene3D" id="1.10.10.10">
    <property type="entry name" value="Winged helix-like DNA-binding domain superfamily/Winged helix DNA-binding domain"/>
    <property type="match status" value="2"/>
</dbReference>
<dbReference type="SMART" id="SM00346">
    <property type="entry name" value="HTH_ICLR"/>
    <property type="match status" value="2"/>
</dbReference>
<dbReference type="Pfam" id="PF09339">
    <property type="entry name" value="HTH_IclR"/>
    <property type="match status" value="2"/>
</dbReference>
<gene>
    <name evidence="2" type="ORF">SGFS_011100</name>
</gene>
<organism evidence="2 3">
    <name type="scientific">Streptomyces graminofaciens</name>
    <dbReference type="NCBI Taxonomy" id="68212"/>
    <lineage>
        <taxon>Bacteria</taxon>
        <taxon>Bacillati</taxon>
        <taxon>Actinomycetota</taxon>
        <taxon>Actinomycetes</taxon>
        <taxon>Kitasatosporales</taxon>
        <taxon>Streptomycetaceae</taxon>
        <taxon>Streptomyces</taxon>
    </lineage>
</organism>
<dbReference type="PANTHER" id="PTHR30136:SF35">
    <property type="entry name" value="HTH-TYPE TRANSCRIPTIONAL REGULATOR RV1719"/>
    <property type="match status" value="1"/>
</dbReference>
<protein>
    <recommendedName>
        <fullName evidence="1">HTH iclR-type domain-containing protein</fullName>
    </recommendedName>
</protein>
<dbReference type="PROSITE" id="PS51077">
    <property type="entry name" value="HTH_ICLR"/>
    <property type="match status" value="1"/>
</dbReference>
<dbReference type="RefSeq" id="WP_286248033.1">
    <property type="nucleotide sequence ID" value="NZ_AP018448.1"/>
</dbReference>
<reference evidence="2 3" key="1">
    <citation type="journal article" date="2010" name="ChemBioChem">
        <title>Cloning and characterization of the biosynthetic gene cluster of 16-membered macrolide antibiotic FD-891: involvement of a dual functional cytochrome P450 monooxygenase catalyzing epoxidation and hydroxylation.</title>
        <authorList>
            <person name="Kudo F."/>
            <person name="Motegi A."/>
            <person name="Mizoue K."/>
            <person name="Eguchi T."/>
        </authorList>
    </citation>
    <scope>NUCLEOTIDE SEQUENCE [LARGE SCALE GENOMIC DNA]</scope>
    <source>
        <strain evidence="2 3">A-8890</strain>
    </source>
</reference>